<dbReference type="KEGG" id="fgi:OP10G_3954"/>
<gene>
    <name evidence="3" type="ORF">OP10G_3954</name>
</gene>
<comment type="similarity">
    <text evidence="1">Belongs to the YciI family.</text>
</comment>
<organism evidence="3 4">
    <name type="scientific">Fimbriimonas ginsengisoli Gsoil 348</name>
    <dbReference type="NCBI Taxonomy" id="661478"/>
    <lineage>
        <taxon>Bacteria</taxon>
        <taxon>Bacillati</taxon>
        <taxon>Armatimonadota</taxon>
        <taxon>Fimbriimonadia</taxon>
        <taxon>Fimbriimonadales</taxon>
        <taxon>Fimbriimonadaceae</taxon>
        <taxon>Fimbriimonas</taxon>
    </lineage>
</organism>
<dbReference type="Gene3D" id="3.30.70.1060">
    <property type="entry name" value="Dimeric alpha+beta barrel"/>
    <property type="match status" value="1"/>
</dbReference>
<dbReference type="RefSeq" id="WP_038473423.1">
    <property type="nucleotide sequence ID" value="NZ_CP007139.1"/>
</dbReference>
<name>A0A068NVC2_FIMGI</name>
<evidence type="ECO:0000256" key="1">
    <source>
        <dbReference type="ARBA" id="ARBA00007689"/>
    </source>
</evidence>
<sequence length="119" mass="12798">MKYLCLCYYDTDALTRISQAEAEAIGPACQPHDEALKATGKVIVHASLAESWSYFVPRGGKPQLAEGPYVKSNLQVGAFFVVDAETPEIAMSTASKHAAANVGENLGFAVEVRPCESYE</sequence>
<proteinExistence type="inferred from homology"/>
<dbReference type="eggNOG" id="COG3795">
    <property type="taxonomic scope" value="Bacteria"/>
</dbReference>
<evidence type="ECO:0000313" key="4">
    <source>
        <dbReference type="Proteomes" id="UP000027982"/>
    </source>
</evidence>
<accession>A0A068NVC2</accession>
<dbReference type="InterPro" id="IPR005545">
    <property type="entry name" value="YCII"/>
</dbReference>
<dbReference type="AlphaFoldDB" id="A0A068NVC2"/>
<dbReference type="InterPro" id="IPR011008">
    <property type="entry name" value="Dimeric_a/b-barrel"/>
</dbReference>
<evidence type="ECO:0000313" key="3">
    <source>
        <dbReference type="EMBL" id="AIE87322.1"/>
    </source>
</evidence>
<reference evidence="3 4" key="1">
    <citation type="journal article" date="2014" name="PLoS ONE">
        <title>The first complete genome sequence of the class fimbriimonadia in the phylum armatimonadetes.</title>
        <authorList>
            <person name="Hu Z.Y."/>
            <person name="Wang Y.Z."/>
            <person name="Im W.T."/>
            <person name="Wang S.Y."/>
            <person name="Zhao G.P."/>
            <person name="Zheng H.J."/>
            <person name="Quan Z.X."/>
        </authorList>
    </citation>
    <scope>NUCLEOTIDE SEQUENCE [LARGE SCALE GENOMIC DNA]</scope>
    <source>
        <strain evidence="3">Gsoil 348</strain>
    </source>
</reference>
<dbReference type="Proteomes" id="UP000027982">
    <property type="component" value="Chromosome"/>
</dbReference>
<dbReference type="SUPFAM" id="SSF54909">
    <property type="entry name" value="Dimeric alpha+beta barrel"/>
    <property type="match status" value="1"/>
</dbReference>
<dbReference type="Pfam" id="PF03795">
    <property type="entry name" value="YCII"/>
    <property type="match status" value="1"/>
</dbReference>
<keyword evidence="4" id="KW-1185">Reference proteome</keyword>
<evidence type="ECO:0000259" key="2">
    <source>
        <dbReference type="Pfam" id="PF03795"/>
    </source>
</evidence>
<dbReference type="STRING" id="661478.OP10G_3954"/>
<feature type="domain" description="YCII-related" evidence="2">
    <location>
        <begin position="1"/>
        <end position="112"/>
    </location>
</feature>
<dbReference type="EMBL" id="CP007139">
    <property type="protein sequence ID" value="AIE87322.1"/>
    <property type="molecule type" value="Genomic_DNA"/>
</dbReference>
<dbReference type="HOGENOM" id="CLU_130902_2_1_0"/>
<protein>
    <recommendedName>
        <fullName evidence="2">YCII-related domain-containing protein</fullName>
    </recommendedName>
</protein>
<dbReference type="OrthoDB" id="9807535at2"/>